<dbReference type="EMBL" id="MN577574">
    <property type="protein sequence ID" value="QGT51457.1"/>
    <property type="molecule type" value="Genomic_DNA"/>
</dbReference>
<keyword evidence="1" id="KW-0812">Transmembrane</keyword>
<feature type="transmembrane region" description="Helical" evidence="1">
    <location>
        <begin position="109"/>
        <end position="127"/>
    </location>
</feature>
<evidence type="ECO:0000256" key="1">
    <source>
        <dbReference type="SAM" id="Phobius"/>
    </source>
</evidence>
<feature type="transmembrane region" description="Helical" evidence="1">
    <location>
        <begin position="74"/>
        <end position="97"/>
    </location>
</feature>
<keyword evidence="1" id="KW-1133">Transmembrane helix</keyword>
<name>A0A650ENL3_9SPIO</name>
<proteinExistence type="predicted"/>
<protein>
    <submittedName>
        <fullName evidence="2">Uncharacterized protein</fullName>
    </submittedName>
</protein>
<dbReference type="AlphaFoldDB" id="A0A650ENL3"/>
<accession>A0A650ENL3</accession>
<sequence>MNQKNNFLNELNSISDSLTFIQPVDNDNDINKAYVDTYTTGQQKARDRKITELLSTYVEAYNYKSKSNKWYKGILLFLCVSILLAFCISFIIFIFNADFNGKTGSVADVIQLISVCITFLGLIVGLLHTITKYVFPENEEEYITRIVELIQNNDLENKKENIKVQGKTSISEDKIEKTAQSCQ</sequence>
<reference evidence="2" key="1">
    <citation type="journal article" date="2020" name="J. ISSAAS">
        <title>Lactobacilli and other gastrointestinal microbiota of Peromyscus leucopus, reservoir host for agents of Lyme disease and other zoonoses in North America.</title>
        <authorList>
            <person name="Milovic A."/>
            <person name="Bassam K."/>
            <person name="Shao H."/>
            <person name="Chatzistamou I."/>
            <person name="Tufts D.M."/>
            <person name="Diuk-Wasser M."/>
            <person name="Barbour A.G."/>
        </authorList>
    </citation>
    <scope>NUCLEOTIDE SEQUENCE</scope>
    <source>
        <strain evidence="2">LL50</strain>
    </source>
</reference>
<gene>
    <name evidence="2" type="ORF">Unknown280_1490</name>
</gene>
<organism evidence="2">
    <name type="scientific">uncultured Spirochaetaceae bacterium</name>
    <dbReference type="NCBI Taxonomy" id="201186"/>
    <lineage>
        <taxon>Bacteria</taxon>
        <taxon>Pseudomonadati</taxon>
        <taxon>Spirochaetota</taxon>
        <taxon>Spirochaetia</taxon>
        <taxon>Spirochaetales</taxon>
        <taxon>Spirochaetaceae</taxon>
        <taxon>environmental samples</taxon>
    </lineage>
</organism>
<keyword evidence="1" id="KW-0472">Membrane</keyword>
<evidence type="ECO:0000313" key="2">
    <source>
        <dbReference type="EMBL" id="QGT51457.1"/>
    </source>
</evidence>